<dbReference type="AlphaFoldDB" id="F6B6K1"/>
<dbReference type="Pfam" id="PF01131">
    <property type="entry name" value="Topoisom_bac"/>
    <property type="match status" value="1"/>
</dbReference>
<comment type="catalytic activity">
    <reaction evidence="1 10">
        <text>ATP-independent breakage of single-stranded DNA, followed by passage and rejoining.</text>
        <dbReference type="EC" id="5.6.2.1"/>
    </reaction>
</comment>
<dbReference type="Pfam" id="PF01751">
    <property type="entry name" value="Toprim"/>
    <property type="match status" value="1"/>
</dbReference>
<comment type="subunit">
    <text evidence="10">Monomer.</text>
</comment>
<feature type="active site" description="O-(5'-phospho-DNA)-tyrosine intermediate" evidence="10">
    <location>
        <position position="304"/>
    </location>
</feature>
<dbReference type="InterPro" id="IPR003601">
    <property type="entry name" value="Topo_IA_2"/>
</dbReference>
<sequence length="713" mass="80337">MGCTNLSKTLVIVESPAKAKSIGKYLGRNYTVKASMGHLRDLPKSQFGVDVESNFSPKYIAIRGKGEIIKELRAAVKKADRILLASDPDREGEAIAWHLSKLLDIDENSNCRIEFNEITKQAIQQAVKHPRPIDIDRVNAQQARRILDRLVGYNLSPLLWRKVKKGLSAGRVQSVAVRLIVDREEEIKAFIPEEYWSLTAKFSKTAKSTFEAKLYKYQNKKITIPNQEAMDKILADLKGVSYVVASVTRKEKLRNPAPPFTTSSLQQEASRKLNFTARKTMAVAQQLYEGLELGKEGPVGLVTYIRTDSTRVSETAVEEAKKFILERFGPAYVPKESRQTVAKGKVQDAHEAIRPTSVERDPETIKEFLTNDQYKLYKLIWSRFLASQMAAAVMDTTSMDIEGGDYLFRATGSIVKFPGFMQVYIEENDDGTKEEEKLLPELAQGDKVEAKSLTPKQHFTQPPPRYTDATLVKVLEEKGIGRPSTYAPIVETIQKRGYVVRENKQFYPTELGIIVVDLLKNYFPDIINIEFTAEMEEKLDQIAEGDQDWVNVLKDFYGPFQQTLATAEEKIGKVQVADEVTDEICEQCGKNMVIKMGRFGKFLACPGFPDCRNTKPLLEPTGVACPRCEGELVLRRSKKGRKFYGCSRYPECDFVTWDVPTNEKCPHCGDLMVEKSSRGKEKILQCVNENCPSNAGVKETKAGQKTKQTTSNK</sequence>
<keyword evidence="5" id="KW-0862">Zinc</keyword>
<dbReference type="HAMAP" id="MF_00952">
    <property type="entry name" value="Topoisom_1_prok"/>
    <property type="match status" value="1"/>
</dbReference>
<feature type="site" description="Interaction with DNA" evidence="10">
    <location>
        <position position="153"/>
    </location>
</feature>
<dbReference type="PROSITE" id="PS50880">
    <property type="entry name" value="TOPRIM"/>
    <property type="match status" value="1"/>
</dbReference>
<evidence type="ECO:0000313" key="14">
    <source>
        <dbReference type="EMBL" id="AEF94375.1"/>
    </source>
</evidence>
<dbReference type="InterPro" id="IPR013826">
    <property type="entry name" value="Topo_IA_cen_sub3"/>
</dbReference>
<dbReference type="PANTHER" id="PTHR42785">
    <property type="entry name" value="DNA TOPOISOMERASE, TYPE IA, CORE"/>
    <property type="match status" value="1"/>
</dbReference>
<dbReference type="NCBIfam" id="TIGR01051">
    <property type="entry name" value="topA_bact"/>
    <property type="match status" value="1"/>
</dbReference>
<evidence type="ECO:0000256" key="10">
    <source>
        <dbReference type="HAMAP-Rule" id="MF_00952"/>
    </source>
</evidence>
<evidence type="ECO:0000256" key="8">
    <source>
        <dbReference type="ARBA" id="ARBA00023125"/>
    </source>
</evidence>
<dbReference type="KEGG" id="dca:Desca_1520"/>
<dbReference type="InterPro" id="IPR028612">
    <property type="entry name" value="Topoisom_1_IA"/>
</dbReference>
<feature type="site" description="Interaction with DNA" evidence="10">
    <location>
        <position position="145"/>
    </location>
</feature>
<dbReference type="CDD" id="cd00186">
    <property type="entry name" value="TOP1Ac"/>
    <property type="match status" value="1"/>
</dbReference>
<dbReference type="InterPro" id="IPR034149">
    <property type="entry name" value="TOPRIM_TopoI"/>
</dbReference>
<dbReference type="SUPFAM" id="SSF57783">
    <property type="entry name" value="Zinc beta-ribbon"/>
    <property type="match status" value="2"/>
</dbReference>
<evidence type="ECO:0000259" key="12">
    <source>
        <dbReference type="PROSITE" id="PS50880"/>
    </source>
</evidence>
<evidence type="ECO:0000256" key="5">
    <source>
        <dbReference type="ARBA" id="ARBA00022833"/>
    </source>
</evidence>
<dbReference type="InterPro" id="IPR023406">
    <property type="entry name" value="Topo_IA_AS"/>
</dbReference>
<dbReference type="GO" id="GO:0006265">
    <property type="term" value="P:DNA topological change"/>
    <property type="evidence" value="ECO:0007669"/>
    <property type="project" value="UniProtKB-UniRule"/>
</dbReference>
<dbReference type="eggNOG" id="COG0550">
    <property type="taxonomic scope" value="Bacteria"/>
</dbReference>
<dbReference type="CDD" id="cd03363">
    <property type="entry name" value="TOPRIM_TopoIA_TopoI"/>
    <property type="match status" value="1"/>
</dbReference>
<evidence type="ECO:0000259" key="13">
    <source>
        <dbReference type="PROSITE" id="PS52039"/>
    </source>
</evidence>
<feature type="region of interest" description="Disordered" evidence="11">
    <location>
        <begin position="692"/>
        <end position="713"/>
    </location>
</feature>
<dbReference type="SMART" id="SM00436">
    <property type="entry name" value="TOP1Bc"/>
    <property type="match status" value="1"/>
</dbReference>
<dbReference type="SMART" id="SM00437">
    <property type="entry name" value="TOP1Ac"/>
    <property type="match status" value="1"/>
</dbReference>
<gene>
    <name evidence="10" type="primary">topA</name>
    <name evidence="14" type="ordered locus">Desca_1520</name>
</gene>
<feature type="site" description="Interaction with DNA" evidence="10">
    <location>
        <position position="496"/>
    </location>
</feature>
<dbReference type="GO" id="GO:0003917">
    <property type="term" value="F:DNA topoisomerase type I (single strand cut, ATP-independent) activity"/>
    <property type="evidence" value="ECO:0007669"/>
    <property type="project" value="UniProtKB-UniRule"/>
</dbReference>
<feature type="domain" description="Topo IA-type catalytic" evidence="13">
    <location>
        <begin position="134"/>
        <end position="564"/>
    </location>
</feature>
<dbReference type="SMART" id="SM00493">
    <property type="entry name" value="TOPRIM"/>
    <property type="match status" value="1"/>
</dbReference>
<dbReference type="PANTHER" id="PTHR42785:SF1">
    <property type="entry name" value="DNA TOPOISOMERASE"/>
    <property type="match status" value="1"/>
</dbReference>
<dbReference type="Proteomes" id="UP000009226">
    <property type="component" value="Chromosome"/>
</dbReference>
<name>F6B6K1_DESCC</name>
<evidence type="ECO:0000313" key="15">
    <source>
        <dbReference type="Proteomes" id="UP000009226"/>
    </source>
</evidence>
<dbReference type="Gene3D" id="1.10.460.10">
    <property type="entry name" value="Topoisomerase I, domain 2"/>
    <property type="match status" value="1"/>
</dbReference>
<dbReference type="GO" id="GO:0003677">
    <property type="term" value="F:DNA binding"/>
    <property type="evidence" value="ECO:0007669"/>
    <property type="project" value="UniProtKB-KW"/>
</dbReference>
<keyword evidence="3" id="KW-0479">Metal-binding</keyword>
<evidence type="ECO:0000256" key="3">
    <source>
        <dbReference type="ARBA" id="ARBA00022723"/>
    </source>
</evidence>
<dbReference type="HOGENOM" id="CLU_002929_4_3_9"/>
<dbReference type="PROSITE" id="PS52039">
    <property type="entry name" value="TOPO_IA_2"/>
    <property type="match status" value="1"/>
</dbReference>
<evidence type="ECO:0000256" key="2">
    <source>
        <dbReference type="ARBA" id="ARBA00009446"/>
    </source>
</evidence>
<dbReference type="InterPro" id="IPR013825">
    <property type="entry name" value="Topo_IA_cen_sub2"/>
</dbReference>
<feature type="site" description="Interaction with DNA" evidence="10">
    <location>
        <position position="160"/>
    </location>
</feature>
<feature type="region of interest" description="Interaction with DNA" evidence="10">
    <location>
        <begin position="168"/>
        <end position="173"/>
    </location>
</feature>
<keyword evidence="7 10" id="KW-0799">Topoisomerase</keyword>
<dbReference type="RefSeq" id="WP_013810225.1">
    <property type="nucleotide sequence ID" value="NC_015565.1"/>
</dbReference>
<dbReference type="EC" id="5.6.2.1" evidence="10"/>
<keyword evidence="15" id="KW-1185">Reference proteome</keyword>
<keyword evidence="6" id="KW-0460">Magnesium</keyword>
<dbReference type="GO" id="GO:0008270">
    <property type="term" value="F:zinc ion binding"/>
    <property type="evidence" value="ECO:0007669"/>
    <property type="project" value="UniProtKB-KW"/>
</dbReference>
<keyword evidence="4" id="KW-0863">Zinc-finger</keyword>
<reference evidence="14 15" key="1">
    <citation type="submission" date="2011-05" db="EMBL/GenBank/DDBJ databases">
        <title>Complete sequence of Desulfotomaculum carboxydivorans CO-1-SRB.</title>
        <authorList>
            <consortium name="US DOE Joint Genome Institute"/>
            <person name="Lucas S."/>
            <person name="Han J."/>
            <person name="Lapidus A."/>
            <person name="Cheng J.-F."/>
            <person name="Goodwin L."/>
            <person name="Pitluck S."/>
            <person name="Peters L."/>
            <person name="Mikhailova N."/>
            <person name="Lu M."/>
            <person name="Han C."/>
            <person name="Tapia R."/>
            <person name="Land M."/>
            <person name="Hauser L."/>
            <person name="Kyrpides N."/>
            <person name="Ivanova N."/>
            <person name="Pagani I."/>
            <person name="Stams A."/>
            <person name="Plugge C."/>
            <person name="Muyzer G."/>
            <person name="Kuever J."/>
            <person name="Parshina S."/>
            <person name="Ivanova A."/>
            <person name="Nazina T."/>
            <person name="Woyke T."/>
        </authorList>
    </citation>
    <scope>NUCLEOTIDE SEQUENCE [LARGE SCALE GENOMIC DNA]</scope>
    <source>
        <strain evidence="15">DSM 14880 / VKM B-2319 / CO-1-SRB</strain>
    </source>
</reference>
<dbReference type="Gene3D" id="2.70.20.10">
    <property type="entry name" value="Topoisomerase I, domain 3"/>
    <property type="match status" value="1"/>
</dbReference>
<dbReference type="Gene3D" id="1.10.290.10">
    <property type="entry name" value="Topoisomerase I, domain 4"/>
    <property type="match status" value="1"/>
</dbReference>
<dbReference type="Pfam" id="PF01396">
    <property type="entry name" value="Zn_ribbon_Top1"/>
    <property type="match status" value="3"/>
</dbReference>
<dbReference type="InterPro" id="IPR005733">
    <property type="entry name" value="TopoI_bac-type"/>
</dbReference>
<proteinExistence type="inferred from homology"/>
<protein>
    <recommendedName>
        <fullName evidence="10">DNA topoisomerase 1</fullName>
        <ecNumber evidence="10">5.6.2.1</ecNumber>
    </recommendedName>
    <alternativeName>
        <fullName evidence="10">DNA topoisomerase I</fullName>
    </alternativeName>
</protein>
<evidence type="ECO:0000256" key="6">
    <source>
        <dbReference type="ARBA" id="ARBA00022842"/>
    </source>
</evidence>
<keyword evidence="9 10" id="KW-0413">Isomerase</keyword>
<feature type="site" description="Interaction with DNA" evidence="10">
    <location>
        <position position="144"/>
    </location>
</feature>
<dbReference type="PRINTS" id="PR00417">
    <property type="entry name" value="PRTPISMRASEI"/>
</dbReference>
<dbReference type="GO" id="GO:0005694">
    <property type="term" value="C:chromosome"/>
    <property type="evidence" value="ECO:0007669"/>
    <property type="project" value="InterPro"/>
</dbReference>
<comment type="similarity">
    <text evidence="2 10">Belongs to the type IA topoisomerase family.</text>
</comment>
<feature type="site" description="Interaction with DNA" evidence="10">
    <location>
        <position position="148"/>
    </location>
</feature>
<dbReference type="SUPFAM" id="SSF56712">
    <property type="entry name" value="Prokaryotic type I DNA topoisomerase"/>
    <property type="match status" value="1"/>
</dbReference>
<dbReference type="STRING" id="868595.Desca_1520"/>
<dbReference type="InterPro" id="IPR013824">
    <property type="entry name" value="Topo_IA_cen_sub1"/>
</dbReference>
<feature type="site" description="Interaction with DNA" evidence="10">
    <location>
        <position position="38"/>
    </location>
</feature>
<feature type="domain" description="Toprim" evidence="12">
    <location>
        <begin position="8"/>
        <end position="119"/>
    </location>
</feature>
<comment type="function">
    <text evidence="10">Releases the supercoiling and torsional tension of DNA, which is introduced during the DNA replication and transcription, by transiently cleaving and rejoining one strand of the DNA duplex. Introduces a single-strand break via transesterification at a target site in duplex DNA. The scissile phosphodiester is attacked by the catalytic tyrosine of the enzyme, resulting in the formation of a DNA-(5'-phosphotyrosyl)-enzyme intermediate and the expulsion of a 3'-OH DNA strand. The free DNA strand then undergoes passage around the unbroken strand, thus removing DNA supercoils. Finally, in the religation step, the DNA 3'-OH attacks the covalent intermediate to expel the active-site tyrosine and restore the DNA phosphodiester backbone.</text>
</comment>
<evidence type="ECO:0000256" key="4">
    <source>
        <dbReference type="ARBA" id="ARBA00022771"/>
    </source>
</evidence>
<dbReference type="InterPro" id="IPR003602">
    <property type="entry name" value="Topo_IA_DNA-bd_dom"/>
</dbReference>
<dbReference type="InterPro" id="IPR006171">
    <property type="entry name" value="TOPRIM_dom"/>
</dbReference>
<accession>F6B6K1</accession>
<dbReference type="InterPro" id="IPR013498">
    <property type="entry name" value="Topo_IA_Znf"/>
</dbReference>
<evidence type="ECO:0000256" key="11">
    <source>
        <dbReference type="SAM" id="MobiDB-lite"/>
    </source>
</evidence>
<dbReference type="Gene3D" id="3.40.50.140">
    <property type="match status" value="1"/>
</dbReference>
<dbReference type="InterPro" id="IPR013497">
    <property type="entry name" value="Topo_IA_cen"/>
</dbReference>
<dbReference type="EMBL" id="CP002736">
    <property type="protein sequence ID" value="AEF94375.1"/>
    <property type="molecule type" value="Genomic_DNA"/>
</dbReference>
<organism evidence="14 15">
    <name type="scientific">Desulfotomaculum nigrificans (strain DSM 14880 / VKM B-2319 / CO-1-SRB)</name>
    <name type="common">Desulfotomaculum carboxydivorans</name>
    <dbReference type="NCBI Taxonomy" id="868595"/>
    <lineage>
        <taxon>Bacteria</taxon>
        <taxon>Bacillati</taxon>
        <taxon>Bacillota</taxon>
        <taxon>Clostridia</taxon>
        <taxon>Eubacteriales</taxon>
        <taxon>Desulfotomaculaceae</taxon>
        <taxon>Desulfotomaculum</taxon>
    </lineage>
</organism>
<dbReference type="Gene3D" id="3.30.65.10">
    <property type="entry name" value="Bacterial Topoisomerase I, domain 1"/>
    <property type="match status" value="2"/>
</dbReference>
<feature type="site" description="Interaction with DNA" evidence="10">
    <location>
        <position position="306"/>
    </location>
</feature>
<dbReference type="InterPro" id="IPR000380">
    <property type="entry name" value="Topo_IA"/>
</dbReference>
<evidence type="ECO:0000256" key="7">
    <source>
        <dbReference type="ARBA" id="ARBA00023029"/>
    </source>
</evidence>
<evidence type="ECO:0000256" key="9">
    <source>
        <dbReference type="ARBA" id="ARBA00023235"/>
    </source>
</evidence>
<keyword evidence="8 10" id="KW-0238">DNA-binding</keyword>
<feature type="compositionally biased region" description="Polar residues" evidence="11">
    <location>
        <begin position="703"/>
        <end position="713"/>
    </location>
</feature>
<dbReference type="PROSITE" id="PS00396">
    <property type="entry name" value="TOPO_IA_1"/>
    <property type="match status" value="1"/>
</dbReference>
<evidence type="ECO:0000256" key="1">
    <source>
        <dbReference type="ARBA" id="ARBA00000213"/>
    </source>
</evidence>
<dbReference type="InterPro" id="IPR023405">
    <property type="entry name" value="Topo_IA_core_domain"/>
</dbReference>